<evidence type="ECO:0000313" key="3">
    <source>
        <dbReference type="Proteomes" id="UP001205965"/>
    </source>
</evidence>
<feature type="signal peptide" evidence="1">
    <location>
        <begin position="1"/>
        <end position="27"/>
    </location>
</feature>
<evidence type="ECO:0000256" key="1">
    <source>
        <dbReference type="SAM" id="SignalP"/>
    </source>
</evidence>
<dbReference type="Proteomes" id="UP001205965">
    <property type="component" value="Unassembled WGS sequence"/>
</dbReference>
<dbReference type="RefSeq" id="WP_259427986.1">
    <property type="nucleotide sequence ID" value="NZ_JANWTC010000006.1"/>
</dbReference>
<evidence type="ECO:0008006" key="4">
    <source>
        <dbReference type="Google" id="ProtNLM"/>
    </source>
</evidence>
<name>A0ABT2FXF4_9CORY</name>
<dbReference type="EMBL" id="JANWTC010000006">
    <property type="protein sequence ID" value="MCS5479918.1"/>
    <property type="molecule type" value="Genomic_DNA"/>
</dbReference>
<comment type="caution">
    <text evidence="2">The sequence shown here is derived from an EMBL/GenBank/DDBJ whole genome shotgun (WGS) entry which is preliminary data.</text>
</comment>
<reference evidence="2 3" key="1">
    <citation type="submission" date="2022-08" db="EMBL/GenBank/DDBJ databases">
        <title>YIM 101645 draft genome.</title>
        <authorList>
            <person name="Chen X."/>
        </authorList>
    </citation>
    <scope>NUCLEOTIDE SEQUENCE [LARGE SCALE GENOMIC DNA]</scope>
    <source>
        <strain evidence="2 3">YIM 101645</strain>
    </source>
</reference>
<accession>A0ABT2FXF4</accession>
<proteinExistence type="predicted"/>
<organism evidence="2 3">
    <name type="scientific">Corynebacterium lemuris</name>
    <dbReference type="NCBI Taxonomy" id="1859292"/>
    <lineage>
        <taxon>Bacteria</taxon>
        <taxon>Bacillati</taxon>
        <taxon>Actinomycetota</taxon>
        <taxon>Actinomycetes</taxon>
        <taxon>Mycobacteriales</taxon>
        <taxon>Corynebacteriaceae</taxon>
        <taxon>Corynebacterium</taxon>
    </lineage>
</organism>
<feature type="chain" id="PRO_5045208887" description="SCP domain-containing protein" evidence="1">
    <location>
        <begin position="28"/>
        <end position="161"/>
    </location>
</feature>
<gene>
    <name evidence="2" type="ORF">NYP18_09645</name>
</gene>
<protein>
    <recommendedName>
        <fullName evidence="4">SCP domain-containing protein</fullName>
    </recommendedName>
</protein>
<keyword evidence="3" id="KW-1185">Reference proteome</keyword>
<evidence type="ECO:0000313" key="2">
    <source>
        <dbReference type="EMBL" id="MCS5479918.1"/>
    </source>
</evidence>
<sequence length="161" mass="18633">MKKFTRTLTVLASSAALTFSGMGVASAQSSVSDLERLSSWIGEPDRPDHNAHAERELRDAAADWARRTTGNHRDSLNNHARDAHLPRDNEWRWSSVDGTQIHTSNWNHVHYRFYKVERNKYRNMVRDFNNSGRLDEFRNGKYGVHARTHGDHVYVTVAFQR</sequence>
<keyword evidence="1" id="KW-0732">Signal</keyword>